<feature type="region of interest" description="Disordered" evidence="1">
    <location>
        <begin position="1"/>
        <end position="30"/>
    </location>
</feature>
<gene>
    <name evidence="2" type="ORF">NDU88_008147</name>
</gene>
<comment type="caution">
    <text evidence="2">The sequence shown here is derived from an EMBL/GenBank/DDBJ whole genome shotgun (WGS) entry which is preliminary data.</text>
</comment>
<name>A0AAV7RUY3_PLEWA</name>
<keyword evidence="3" id="KW-1185">Reference proteome</keyword>
<sequence>MRPGGPRLGPPTVVRCSNEQSDPAPYPGGPSSVICPDVVVSLASHLLTRGQIGADPSGHLGQPPPGRGVGTSSPGPPQLSRCTQSALLTASPGGRVAGPSSSNPLPQRVICLRFCSSTQSFAAPRSKPPRYAGPQRRSPIFLPAPL</sequence>
<reference evidence="2" key="1">
    <citation type="journal article" date="2022" name="bioRxiv">
        <title>Sequencing and chromosome-scale assembly of the giantPleurodeles waltlgenome.</title>
        <authorList>
            <person name="Brown T."/>
            <person name="Elewa A."/>
            <person name="Iarovenko S."/>
            <person name="Subramanian E."/>
            <person name="Araus A.J."/>
            <person name="Petzold A."/>
            <person name="Susuki M."/>
            <person name="Suzuki K.-i.T."/>
            <person name="Hayashi T."/>
            <person name="Toyoda A."/>
            <person name="Oliveira C."/>
            <person name="Osipova E."/>
            <person name="Leigh N.D."/>
            <person name="Simon A."/>
            <person name="Yun M.H."/>
        </authorList>
    </citation>
    <scope>NUCLEOTIDE SEQUENCE</scope>
    <source>
        <strain evidence="2">20211129_DDA</strain>
        <tissue evidence="2">Liver</tissue>
    </source>
</reference>
<dbReference type="Proteomes" id="UP001066276">
    <property type="component" value="Chromosome 5"/>
</dbReference>
<evidence type="ECO:0000256" key="1">
    <source>
        <dbReference type="SAM" id="MobiDB-lite"/>
    </source>
</evidence>
<feature type="region of interest" description="Disordered" evidence="1">
    <location>
        <begin position="50"/>
        <end position="104"/>
    </location>
</feature>
<protein>
    <submittedName>
        <fullName evidence="2">Uncharacterized protein</fullName>
    </submittedName>
</protein>
<dbReference type="EMBL" id="JANPWB010000009">
    <property type="protein sequence ID" value="KAJ1155417.1"/>
    <property type="molecule type" value="Genomic_DNA"/>
</dbReference>
<organism evidence="2 3">
    <name type="scientific">Pleurodeles waltl</name>
    <name type="common">Iberian ribbed newt</name>
    <dbReference type="NCBI Taxonomy" id="8319"/>
    <lineage>
        <taxon>Eukaryota</taxon>
        <taxon>Metazoa</taxon>
        <taxon>Chordata</taxon>
        <taxon>Craniata</taxon>
        <taxon>Vertebrata</taxon>
        <taxon>Euteleostomi</taxon>
        <taxon>Amphibia</taxon>
        <taxon>Batrachia</taxon>
        <taxon>Caudata</taxon>
        <taxon>Salamandroidea</taxon>
        <taxon>Salamandridae</taxon>
        <taxon>Pleurodelinae</taxon>
        <taxon>Pleurodeles</taxon>
    </lineage>
</organism>
<evidence type="ECO:0000313" key="2">
    <source>
        <dbReference type="EMBL" id="KAJ1155417.1"/>
    </source>
</evidence>
<accession>A0AAV7RUY3</accession>
<feature type="region of interest" description="Disordered" evidence="1">
    <location>
        <begin position="121"/>
        <end position="146"/>
    </location>
</feature>
<evidence type="ECO:0000313" key="3">
    <source>
        <dbReference type="Proteomes" id="UP001066276"/>
    </source>
</evidence>
<proteinExistence type="predicted"/>
<dbReference type="AlphaFoldDB" id="A0AAV7RUY3"/>